<dbReference type="FunFam" id="3.20.20.60:FF:000003">
    <property type="entry name" value="3-methyl-2-oxobutanoate hydroxymethyltransferase"/>
    <property type="match status" value="1"/>
</dbReference>
<gene>
    <name evidence="7" type="ORF">LLEC1_03976</name>
</gene>
<comment type="pathway">
    <text evidence="1 6">Cofactor biosynthesis; (R)-pantothenate biosynthesis; (R)-pantoate from 3-methyl-2-oxobutanoate: step 1/2.</text>
</comment>
<dbReference type="EMBL" id="LUKN01002213">
    <property type="protein sequence ID" value="OAQ99450.1"/>
    <property type="molecule type" value="Genomic_DNA"/>
</dbReference>
<dbReference type="NCBIfam" id="NF001452">
    <property type="entry name" value="PRK00311.1"/>
    <property type="match status" value="1"/>
</dbReference>
<keyword evidence="6" id="KW-0566">Pantothenate biosynthesis</keyword>
<comment type="function">
    <text evidence="6">Catalyzes the reversible reaction in which hydroxymethyl group from 5,10-methylenetetrahydrofolate is transferred onto alpha-ketoisovalerate to form ketopantoate.</text>
</comment>
<evidence type="ECO:0000313" key="8">
    <source>
        <dbReference type="Proteomes" id="UP000243081"/>
    </source>
</evidence>
<organism evidence="7 8">
    <name type="scientific">Cordyceps confragosa</name>
    <name type="common">Lecanicillium lecanii</name>
    <dbReference type="NCBI Taxonomy" id="2714763"/>
    <lineage>
        <taxon>Eukaryota</taxon>
        <taxon>Fungi</taxon>
        <taxon>Dikarya</taxon>
        <taxon>Ascomycota</taxon>
        <taxon>Pezizomycotina</taxon>
        <taxon>Sordariomycetes</taxon>
        <taxon>Hypocreomycetidae</taxon>
        <taxon>Hypocreales</taxon>
        <taxon>Cordycipitaceae</taxon>
        <taxon>Akanthomyces</taxon>
    </lineage>
</organism>
<keyword evidence="4 6" id="KW-0808">Transferase</keyword>
<proteinExistence type="inferred from homology"/>
<dbReference type="OrthoDB" id="425211at2759"/>
<dbReference type="Gene3D" id="3.20.20.60">
    <property type="entry name" value="Phosphoenolpyruvate-binding domains"/>
    <property type="match status" value="1"/>
</dbReference>
<dbReference type="InterPro" id="IPR040442">
    <property type="entry name" value="Pyrv_kinase-like_dom_sf"/>
</dbReference>
<protein>
    <recommendedName>
        <fullName evidence="3 6">3-methyl-2-oxobutanoate hydroxymethyltransferase</fullName>
        <ecNumber evidence="3 6">2.1.2.11</ecNumber>
    </recommendedName>
</protein>
<evidence type="ECO:0000256" key="6">
    <source>
        <dbReference type="RuleBase" id="RU362100"/>
    </source>
</evidence>
<evidence type="ECO:0000256" key="5">
    <source>
        <dbReference type="ARBA" id="ARBA00049172"/>
    </source>
</evidence>
<dbReference type="GO" id="GO:0003864">
    <property type="term" value="F:3-methyl-2-oxobutanoate hydroxymethyltransferase activity"/>
    <property type="evidence" value="ECO:0007669"/>
    <property type="project" value="UniProtKB-EC"/>
</dbReference>
<dbReference type="SUPFAM" id="SSF51621">
    <property type="entry name" value="Phosphoenolpyruvate/pyruvate domain"/>
    <property type="match status" value="1"/>
</dbReference>
<comment type="similarity">
    <text evidence="2 6">Belongs to the PanB family.</text>
</comment>
<evidence type="ECO:0000256" key="1">
    <source>
        <dbReference type="ARBA" id="ARBA00005033"/>
    </source>
</evidence>
<dbReference type="Proteomes" id="UP000243081">
    <property type="component" value="Unassembled WGS sequence"/>
</dbReference>
<evidence type="ECO:0000313" key="7">
    <source>
        <dbReference type="EMBL" id="OAQ99450.1"/>
    </source>
</evidence>
<dbReference type="GO" id="GO:0005739">
    <property type="term" value="C:mitochondrion"/>
    <property type="evidence" value="ECO:0007669"/>
    <property type="project" value="TreeGrafter"/>
</dbReference>
<dbReference type="AlphaFoldDB" id="A0A179ICU0"/>
<keyword evidence="8" id="KW-1185">Reference proteome</keyword>
<dbReference type="GO" id="GO:0015940">
    <property type="term" value="P:pantothenate biosynthetic process"/>
    <property type="evidence" value="ECO:0007669"/>
    <property type="project" value="UniProtKB-UniPathway"/>
</dbReference>
<evidence type="ECO:0000256" key="3">
    <source>
        <dbReference type="ARBA" id="ARBA00012618"/>
    </source>
</evidence>
<dbReference type="Pfam" id="PF02548">
    <property type="entry name" value="Pantoate_transf"/>
    <property type="match status" value="1"/>
</dbReference>
<evidence type="ECO:0000256" key="4">
    <source>
        <dbReference type="ARBA" id="ARBA00022679"/>
    </source>
</evidence>
<reference evidence="7 8" key="1">
    <citation type="submission" date="2016-03" db="EMBL/GenBank/DDBJ databases">
        <title>Fine-scale spatial genetic structure of a fungal parasite of coffee scale insects.</title>
        <authorList>
            <person name="Jackson D."/>
            <person name="Zemenick K.A."/>
            <person name="Malloure B."/>
            <person name="Quandt C.A."/>
            <person name="James T.Y."/>
        </authorList>
    </citation>
    <scope>NUCLEOTIDE SEQUENCE [LARGE SCALE GENOMIC DNA]</scope>
    <source>
        <strain evidence="7 8">UM487</strain>
    </source>
</reference>
<evidence type="ECO:0000256" key="2">
    <source>
        <dbReference type="ARBA" id="ARBA00008676"/>
    </source>
</evidence>
<dbReference type="PANTHER" id="PTHR20881:SF0">
    <property type="entry name" value="3-METHYL-2-OXOBUTANOATE HYDROXYMETHYLTRANSFERASE"/>
    <property type="match status" value="1"/>
</dbReference>
<accession>A0A179ICU0</accession>
<comment type="catalytic activity">
    <reaction evidence="5 6">
        <text>(6R)-5,10-methylene-5,6,7,8-tetrahydrofolate + 3-methyl-2-oxobutanoate + H2O = 2-dehydropantoate + (6S)-5,6,7,8-tetrahydrofolate</text>
        <dbReference type="Rhea" id="RHEA:11824"/>
        <dbReference type="ChEBI" id="CHEBI:11561"/>
        <dbReference type="ChEBI" id="CHEBI:11851"/>
        <dbReference type="ChEBI" id="CHEBI:15377"/>
        <dbReference type="ChEBI" id="CHEBI:15636"/>
        <dbReference type="ChEBI" id="CHEBI:57453"/>
        <dbReference type="EC" id="2.1.2.11"/>
    </reaction>
</comment>
<dbReference type="CDD" id="cd06557">
    <property type="entry name" value="KPHMT-like"/>
    <property type="match status" value="1"/>
</dbReference>
<dbReference type="GO" id="GO:0000287">
    <property type="term" value="F:magnesium ion binding"/>
    <property type="evidence" value="ECO:0007669"/>
    <property type="project" value="TreeGrafter"/>
</dbReference>
<comment type="caution">
    <text evidence="7">The sequence shown here is derived from an EMBL/GenBank/DDBJ whole genome shotgun (WGS) entry which is preliminary data.</text>
</comment>
<dbReference type="InterPro" id="IPR015813">
    <property type="entry name" value="Pyrv/PenolPyrv_kinase-like_dom"/>
</dbReference>
<dbReference type="UniPathway" id="UPA00028">
    <property type="reaction ID" value="UER00003"/>
</dbReference>
<dbReference type="NCBIfam" id="TIGR00222">
    <property type="entry name" value="panB"/>
    <property type="match status" value="1"/>
</dbReference>
<dbReference type="EC" id="2.1.2.11" evidence="3 6"/>
<dbReference type="PANTHER" id="PTHR20881">
    <property type="entry name" value="3-METHYL-2-OXOBUTANOATE HYDROXYMETHYLTRANSFERASE"/>
    <property type="match status" value="1"/>
</dbReference>
<dbReference type="InterPro" id="IPR003700">
    <property type="entry name" value="Pantoate_hydroxy_MeTrfase"/>
</dbReference>
<feature type="non-terminal residue" evidence="7">
    <location>
        <position position="492"/>
    </location>
</feature>
<dbReference type="HAMAP" id="MF_00156">
    <property type="entry name" value="PanB"/>
    <property type="match status" value="1"/>
</dbReference>
<sequence>MPATTTAMARSGVLSLARAARSTNTTNTLFKTSLHHHASSTSLLSSLASTSAQLLRHGHQVRCSSHSPMGAAAANPRKKVTINTLRSQHKKGDPITVLTAHDFPSAMVADHAGMDIVLVGDSLAMVAMGMDDTSEVLVEDMLLHCRSVARATKSAFTIGDMPMGSYEIAPEQALGTAIRFIKEGRVQGVKLEGGREMAPTIRRITAAGIPVLGHIGLTPQRQNALGGFRVQGKTADAAMAILDDALAIQDAGCFAMVLEAVPEDVAAIITQKLSVPTIGIGAGAGCSGQVLVQTDMTGYFPPGRFLPKFVKQYGNVWAESMRAIEQYRDEVKSRQYPAPEHTLGANALFTYRNTLSVSLQRSFRRRYRTTSSKRRAAEILHTSCASCGADPTALNRTTTLRSACGPAAAAVCSSAEAADRGRSASTTDAAMVSGMSVSSSSPSLSSSAGDTSSLAGRVLGDEVPDAAAAACTGAVGALPAMATESRLFIFWS</sequence>
<name>A0A179ICU0_CORDF</name>